<dbReference type="EMBL" id="VSRR010001202">
    <property type="protein sequence ID" value="MPC23401.1"/>
    <property type="molecule type" value="Genomic_DNA"/>
</dbReference>
<dbReference type="Proteomes" id="UP000324222">
    <property type="component" value="Unassembled WGS sequence"/>
</dbReference>
<organism evidence="1 2">
    <name type="scientific">Portunus trituberculatus</name>
    <name type="common">Swimming crab</name>
    <name type="synonym">Neptunus trituberculatus</name>
    <dbReference type="NCBI Taxonomy" id="210409"/>
    <lineage>
        <taxon>Eukaryota</taxon>
        <taxon>Metazoa</taxon>
        <taxon>Ecdysozoa</taxon>
        <taxon>Arthropoda</taxon>
        <taxon>Crustacea</taxon>
        <taxon>Multicrustacea</taxon>
        <taxon>Malacostraca</taxon>
        <taxon>Eumalacostraca</taxon>
        <taxon>Eucarida</taxon>
        <taxon>Decapoda</taxon>
        <taxon>Pleocyemata</taxon>
        <taxon>Brachyura</taxon>
        <taxon>Eubrachyura</taxon>
        <taxon>Portunoidea</taxon>
        <taxon>Portunidae</taxon>
        <taxon>Portuninae</taxon>
        <taxon>Portunus</taxon>
    </lineage>
</organism>
<evidence type="ECO:0000313" key="2">
    <source>
        <dbReference type="Proteomes" id="UP000324222"/>
    </source>
</evidence>
<accession>A0A5B7DP27</accession>
<comment type="caution">
    <text evidence="1">The sequence shown here is derived from an EMBL/GenBank/DDBJ whole genome shotgun (WGS) entry which is preliminary data.</text>
</comment>
<gene>
    <name evidence="1" type="ORF">E2C01_016446</name>
</gene>
<sequence>MQQEPDADAYSTIRQELPCSPASSARRTLELPGYHSLDVSCCRVPYHTRNSCPSSYVLLIPECCRLGGIKGCSAPKEGSHFPEMQQSVPRLMSPKTVPVSHLRLLVYHRTATPKWSQEMFTFHGCLHTSISSQ</sequence>
<evidence type="ECO:0000313" key="1">
    <source>
        <dbReference type="EMBL" id="MPC23401.1"/>
    </source>
</evidence>
<reference evidence="1 2" key="1">
    <citation type="submission" date="2019-05" db="EMBL/GenBank/DDBJ databases">
        <title>Another draft genome of Portunus trituberculatus and its Hox gene families provides insights of decapod evolution.</title>
        <authorList>
            <person name="Jeong J.-H."/>
            <person name="Song I."/>
            <person name="Kim S."/>
            <person name="Choi T."/>
            <person name="Kim D."/>
            <person name="Ryu S."/>
            <person name="Kim W."/>
        </authorList>
    </citation>
    <scope>NUCLEOTIDE SEQUENCE [LARGE SCALE GENOMIC DNA]</scope>
    <source>
        <tissue evidence="1">Muscle</tissue>
    </source>
</reference>
<keyword evidence="2" id="KW-1185">Reference proteome</keyword>
<dbReference type="AlphaFoldDB" id="A0A5B7DP27"/>
<name>A0A5B7DP27_PORTR</name>
<protein>
    <submittedName>
        <fullName evidence="1">Uncharacterized protein</fullName>
    </submittedName>
</protein>
<proteinExistence type="predicted"/>